<evidence type="ECO:0000313" key="2">
    <source>
        <dbReference type="Proteomes" id="UP000249571"/>
    </source>
</evidence>
<proteinExistence type="predicted"/>
<dbReference type="EMBL" id="LS483361">
    <property type="protein sequence ID" value="SQF66306.1"/>
    <property type="molecule type" value="Genomic_DNA"/>
</dbReference>
<reference evidence="1 2" key="1">
    <citation type="submission" date="2018-06" db="EMBL/GenBank/DDBJ databases">
        <authorList>
            <consortium name="Pathogen Informatics"/>
            <person name="Doyle S."/>
        </authorList>
    </citation>
    <scope>NUCLEOTIDE SEQUENCE [LARGE SCALE GENOMIC DNA]</scope>
    <source>
        <strain evidence="1 2">NCTC6179</strain>
    </source>
</reference>
<sequence length="73" mass="8448">MQKLNINTHMWGYDVSEIEHETVTKSDHSMYSKFTYPNGFVLETEMHPDGTVNVKCNKPLRREADGSYTPIID</sequence>
<gene>
    <name evidence="1" type="ORF">NCTC6179_00466</name>
</gene>
<organism evidence="1 2">
    <name type="scientific">Streptococcus dysgalactiae subsp. equisimilis</name>
    <name type="common">Streptococcus equisimilis</name>
    <dbReference type="NCBI Taxonomy" id="119602"/>
    <lineage>
        <taxon>Bacteria</taxon>
        <taxon>Bacillati</taxon>
        <taxon>Bacillota</taxon>
        <taxon>Bacilli</taxon>
        <taxon>Lactobacillales</taxon>
        <taxon>Streptococcaceae</taxon>
        <taxon>Streptococcus</taxon>
    </lineage>
</organism>
<name>A0A9X8SY31_STREQ</name>
<dbReference type="Proteomes" id="UP000249571">
    <property type="component" value="Chromosome 1"/>
</dbReference>
<evidence type="ECO:0000313" key="1">
    <source>
        <dbReference type="EMBL" id="SQF66306.1"/>
    </source>
</evidence>
<protein>
    <submittedName>
        <fullName evidence="1">Uncharacterized protein</fullName>
    </submittedName>
</protein>
<accession>A0A9X8SY31</accession>
<dbReference type="AlphaFoldDB" id="A0A9X8SY31"/>